<dbReference type="Proteomes" id="UP000499080">
    <property type="component" value="Unassembled WGS sequence"/>
</dbReference>
<keyword evidence="2" id="KW-1185">Reference proteome</keyword>
<organism evidence="1 2">
    <name type="scientific">Araneus ventricosus</name>
    <name type="common">Orbweaver spider</name>
    <name type="synonym">Epeira ventricosa</name>
    <dbReference type="NCBI Taxonomy" id="182803"/>
    <lineage>
        <taxon>Eukaryota</taxon>
        <taxon>Metazoa</taxon>
        <taxon>Ecdysozoa</taxon>
        <taxon>Arthropoda</taxon>
        <taxon>Chelicerata</taxon>
        <taxon>Arachnida</taxon>
        <taxon>Araneae</taxon>
        <taxon>Araneomorphae</taxon>
        <taxon>Entelegynae</taxon>
        <taxon>Araneoidea</taxon>
        <taxon>Araneidae</taxon>
        <taxon>Araneus</taxon>
    </lineage>
</organism>
<evidence type="ECO:0000313" key="1">
    <source>
        <dbReference type="EMBL" id="GBM46395.1"/>
    </source>
</evidence>
<name>A0A4Y2G150_ARAVE</name>
<accession>A0A4Y2G150</accession>
<reference evidence="1 2" key="1">
    <citation type="journal article" date="2019" name="Sci. Rep.">
        <title>Orb-weaving spider Araneus ventricosus genome elucidates the spidroin gene catalogue.</title>
        <authorList>
            <person name="Kono N."/>
            <person name="Nakamura H."/>
            <person name="Ohtoshi R."/>
            <person name="Moran D.A.P."/>
            <person name="Shinohara A."/>
            <person name="Yoshida Y."/>
            <person name="Fujiwara M."/>
            <person name="Mori M."/>
            <person name="Tomita M."/>
            <person name="Arakawa K."/>
        </authorList>
    </citation>
    <scope>NUCLEOTIDE SEQUENCE [LARGE SCALE GENOMIC DNA]</scope>
</reference>
<dbReference type="EMBL" id="BGPR01001135">
    <property type="protein sequence ID" value="GBM46395.1"/>
    <property type="molecule type" value="Genomic_DNA"/>
</dbReference>
<dbReference type="AlphaFoldDB" id="A0A4Y2G150"/>
<protein>
    <submittedName>
        <fullName evidence="1">Uncharacterized protein</fullName>
    </submittedName>
</protein>
<gene>
    <name evidence="1" type="ORF">AVEN_73871_1</name>
</gene>
<comment type="caution">
    <text evidence="1">The sequence shown here is derived from an EMBL/GenBank/DDBJ whole genome shotgun (WGS) entry which is preliminary data.</text>
</comment>
<sequence length="100" mass="11687">MYFHKKGEKKYIVQLKSVSFGFFLSFCILPPANDQFIGKNQKWREKKNFPAENFPFPDTPLGDTGQWSNQPENWKQKHNVFCCCSLIDTDGDLASKLQMY</sequence>
<evidence type="ECO:0000313" key="2">
    <source>
        <dbReference type="Proteomes" id="UP000499080"/>
    </source>
</evidence>
<proteinExistence type="predicted"/>